<feature type="repeat" description="TNFR-Cys" evidence="7">
    <location>
        <begin position="45"/>
        <end position="85"/>
    </location>
</feature>
<keyword evidence="5 9" id="KW-0675">Receptor</keyword>
<dbReference type="GO" id="GO:0036462">
    <property type="term" value="P:TRAIL-activated apoptotic signaling pathway"/>
    <property type="evidence" value="ECO:0007669"/>
    <property type="project" value="TreeGrafter"/>
</dbReference>
<keyword evidence="10" id="KW-1185">Reference proteome</keyword>
<reference evidence="10" key="1">
    <citation type="submission" date="2012-07" db="EMBL/GenBank/DDBJ databases">
        <title>Genome of the Chinese tree shrew, a rising model animal genetically related to primates.</title>
        <authorList>
            <person name="Zhang G."/>
            <person name="Fan Y."/>
            <person name="Yao Y."/>
            <person name="Huang Z."/>
        </authorList>
    </citation>
    <scope>NUCLEOTIDE SEQUENCE [LARGE SCALE GENOMIC DNA]</scope>
</reference>
<dbReference type="SUPFAM" id="SSF57586">
    <property type="entry name" value="TNF receptor-like"/>
    <property type="match status" value="2"/>
</dbReference>
<comment type="caution">
    <text evidence="7">Lacks conserved residue(s) required for the propagation of feature annotation.</text>
</comment>
<keyword evidence="6" id="KW-0325">Glycoprotein</keyword>
<dbReference type="SMART" id="SM00208">
    <property type="entry name" value="TNFR"/>
    <property type="match status" value="3"/>
</dbReference>
<keyword evidence="3" id="KW-0472">Membrane</keyword>
<dbReference type="AlphaFoldDB" id="L9LA08"/>
<name>L9LA08_TUPCH</name>
<dbReference type="Proteomes" id="UP000011518">
    <property type="component" value="Unassembled WGS sequence"/>
</dbReference>
<feature type="disulfide bond" evidence="7">
    <location>
        <begin position="107"/>
        <end position="125"/>
    </location>
</feature>
<dbReference type="PANTHER" id="PTHR46330">
    <property type="entry name" value="TUMOR NECROSIS FACTOR RECEPTOR SUPERFAMILY MEMBER 10B"/>
    <property type="match status" value="1"/>
</dbReference>
<organism evidence="9 10">
    <name type="scientific">Tupaia chinensis</name>
    <name type="common">Chinese tree shrew</name>
    <name type="synonym">Tupaia belangeri chinensis</name>
    <dbReference type="NCBI Taxonomy" id="246437"/>
    <lineage>
        <taxon>Eukaryota</taxon>
        <taxon>Metazoa</taxon>
        <taxon>Chordata</taxon>
        <taxon>Craniata</taxon>
        <taxon>Vertebrata</taxon>
        <taxon>Euteleostomi</taxon>
        <taxon>Mammalia</taxon>
        <taxon>Eutheria</taxon>
        <taxon>Euarchontoglires</taxon>
        <taxon>Scandentia</taxon>
        <taxon>Tupaiidae</taxon>
        <taxon>Tupaia</taxon>
    </lineage>
</organism>
<feature type="domain" description="TNFR-Cys" evidence="8">
    <location>
        <begin position="86"/>
        <end position="125"/>
    </location>
</feature>
<evidence type="ECO:0000256" key="7">
    <source>
        <dbReference type="PROSITE-ProRule" id="PRU00206"/>
    </source>
</evidence>
<dbReference type="GO" id="GO:0043065">
    <property type="term" value="P:positive regulation of apoptotic process"/>
    <property type="evidence" value="ECO:0007669"/>
    <property type="project" value="TreeGrafter"/>
</dbReference>
<accession>L9LA08</accession>
<dbReference type="InterPro" id="IPR052491">
    <property type="entry name" value="TNFRSF10"/>
</dbReference>
<dbReference type="EMBL" id="KB320452">
    <property type="protein sequence ID" value="ELW71935.1"/>
    <property type="molecule type" value="Genomic_DNA"/>
</dbReference>
<dbReference type="InterPro" id="IPR001368">
    <property type="entry name" value="TNFR/NGFR_Cys_rich_reg"/>
</dbReference>
<comment type="subcellular location">
    <subcellularLocation>
        <location evidence="1">Membrane</location>
    </subcellularLocation>
</comment>
<feature type="domain" description="TNFR-Cys" evidence="8">
    <location>
        <begin position="45"/>
        <end position="85"/>
    </location>
</feature>
<dbReference type="CDD" id="cd15837">
    <property type="entry name" value="TNFRSF26"/>
    <property type="match status" value="1"/>
</dbReference>
<sequence>MQLSDPESCRPDEYRFAGRCCQLCPAGEYVGKPCVSPHTQGKCVKCDEQTFTAFPNGLDACLPCSVCRDEEEMVAECSSVSNRKCQCRAGHFYHPGSLELCNPCSKCPKGQVTLQKCNATADTVCGLAGPSTTVNTMCNSTGCDVTKDIRKGDLEERENMKVWVFCWMLEVTLQVDLQPQTMFSKVTDSRLHSSLDSLVFYSITAFMQVALLS</sequence>
<evidence type="ECO:0000256" key="6">
    <source>
        <dbReference type="ARBA" id="ARBA00023180"/>
    </source>
</evidence>
<dbReference type="InParanoid" id="L9LA08"/>
<gene>
    <name evidence="9" type="ORF">TREES_T100008375</name>
</gene>
<dbReference type="GO" id="GO:0005886">
    <property type="term" value="C:plasma membrane"/>
    <property type="evidence" value="ECO:0007669"/>
    <property type="project" value="TreeGrafter"/>
</dbReference>
<evidence type="ECO:0000256" key="3">
    <source>
        <dbReference type="ARBA" id="ARBA00023136"/>
    </source>
</evidence>
<dbReference type="PANTHER" id="PTHR46330:SF16">
    <property type="entry name" value="TUMOR NECROSIS FACTOR RECEPTOR SUPERFAMILY MEMBER 22"/>
    <property type="match status" value="1"/>
</dbReference>
<feature type="disulfide bond" evidence="7">
    <location>
        <begin position="64"/>
        <end position="77"/>
    </location>
</feature>
<evidence type="ECO:0000256" key="2">
    <source>
        <dbReference type="ARBA" id="ARBA00022737"/>
    </source>
</evidence>
<evidence type="ECO:0000259" key="8">
    <source>
        <dbReference type="PROSITE" id="PS50050"/>
    </source>
</evidence>
<feature type="disulfide bond" evidence="7">
    <location>
        <begin position="104"/>
        <end position="117"/>
    </location>
</feature>
<keyword evidence="4 7" id="KW-1015">Disulfide bond</keyword>
<dbReference type="InterPro" id="IPR034062">
    <property type="entry name" value="TNFRSF26_N"/>
</dbReference>
<evidence type="ECO:0000256" key="1">
    <source>
        <dbReference type="ARBA" id="ARBA00004370"/>
    </source>
</evidence>
<feature type="disulfide bond" evidence="7">
    <location>
        <begin position="67"/>
        <end position="85"/>
    </location>
</feature>
<feature type="disulfide bond" evidence="7">
    <location>
        <begin position="46"/>
        <end position="61"/>
    </location>
</feature>
<keyword evidence="2" id="KW-0677">Repeat</keyword>
<dbReference type="STRING" id="246437.L9LA08"/>
<feature type="repeat" description="TNFR-Cys" evidence="7">
    <location>
        <begin position="86"/>
        <end position="125"/>
    </location>
</feature>
<dbReference type="Pfam" id="PF00020">
    <property type="entry name" value="TNFR_c6"/>
    <property type="match status" value="2"/>
</dbReference>
<dbReference type="Gene3D" id="2.10.50.10">
    <property type="entry name" value="Tumor Necrosis Factor Receptor, subunit A, domain 2"/>
    <property type="match status" value="3"/>
</dbReference>
<dbReference type="PROSITE" id="PS50050">
    <property type="entry name" value="TNFR_NGFR_2"/>
    <property type="match status" value="2"/>
</dbReference>
<protein>
    <submittedName>
        <fullName evidence="9">Tumor necrosis factor receptor superfamily member 22</fullName>
    </submittedName>
</protein>
<dbReference type="eggNOG" id="ENOG502RBEC">
    <property type="taxonomic scope" value="Eukaryota"/>
</dbReference>
<proteinExistence type="predicted"/>
<reference evidence="10" key="2">
    <citation type="journal article" date="2013" name="Nat. Commun.">
        <title>Genome of the Chinese tree shrew.</title>
        <authorList>
            <person name="Fan Y."/>
            <person name="Huang Z.Y."/>
            <person name="Cao C.C."/>
            <person name="Chen C.S."/>
            <person name="Chen Y.X."/>
            <person name="Fan D.D."/>
            <person name="He J."/>
            <person name="Hou H.L."/>
            <person name="Hu L."/>
            <person name="Hu X.T."/>
            <person name="Jiang X.T."/>
            <person name="Lai R."/>
            <person name="Lang Y.S."/>
            <person name="Liang B."/>
            <person name="Liao S.G."/>
            <person name="Mu D."/>
            <person name="Ma Y.Y."/>
            <person name="Niu Y.Y."/>
            <person name="Sun X.Q."/>
            <person name="Xia J.Q."/>
            <person name="Xiao J."/>
            <person name="Xiong Z.Q."/>
            <person name="Xu L."/>
            <person name="Yang L."/>
            <person name="Zhang Y."/>
            <person name="Zhao W."/>
            <person name="Zhao X.D."/>
            <person name="Zheng Y.T."/>
            <person name="Zhou J.M."/>
            <person name="Zhu Y.B."/>
            <person name="Zhang G.J."/>
            <person name="Wang J."/>
            <person name="Yao Y.G."/>
        </authorList>
    </citation>
    <scope>NUCLEOTIDE SEQUENCE [LARGE SCALE GENOMIC DNA]</scope>
</reference>
<evidence type="ECO:0000313" key="10">
    <source>
        <dbReference type="Proteomes" id="UP000011518"/>
    </source>
</evidence>
<evidence type="ECO:0000256" key="5">
    <source>
        <dbReference type="ARBA" id="ARBA00023170"/>
    </source>
</evidence>
<evidence type="ECO:0000256" key="4">
    <source>
        <dbReference type="ARBA" id="ARBA00023157"/>
    </source>
</evidence>
<dbReference type="GO" id="GO:0009986">
    <property type="term" value="C:cell surface"/>
    <property type="evidence" value="ECO:0007669"/>
    <property type="project" value="TreeGrafter"/>
</dbReference>
<evidence type="ECO:0000313" key="9">
    <source>
        <dbReference type="EMBL" id="ELW71935.1"/>
    </source>
</evidence>